<evidence type="ECO:0000259" key="1">
    <source>
        <dbReference type="Pfam" id="PF00534"/>
    </source>
</evidence>
<dbReference type="Pfam" id="PF13439">
    <property type="entry name" value="Glyco_transf_4"/>
    <property type="match status" value="1"/>
</dbReference>
<dbReference type="RefSeq" id="WP_045985661.1">
    <property type="nucleotide sequence ID" value="NZ_CP063052.1"/>
</dbReference>
<dbReference type="EMBL" id="JXXR01000010">
    <property type="protein sequence ID" value="KJY73868.1"/>
    <property type="molecule type" value="Genomic_DNA"/>
</dbReference>
<evidence type="ECO:0000259" key="2">
    <source>
        <dbReference type="Pfam" id="PF13439"/>
    </source>
</evidence>
<reference evidence="3" key="1">
    <citation type="journal article" date="2015" name="BMC Genomics">
        <title>Genome mining reveals unlocked bioactive potential of marine Gram-negative bacteria.</title>
        <authorList>
            <person name="Machado H."/>
            <person name="Sonnenschein E.C."/>
            <person name="Melchiorsen J."/>
            <person name="Gram L."/>
        </authorList>
    </citation>
    <scope>NUCLEOTIDE SEQUENCE</scope>
    <source>
        <strain evidence="3">S2052</strain>
    </source>
</reference>
<dbReference type="Pfam" id="PF00534">
    <property type="entry name" value="Glycos_transf_1"/>
    <property type="match status" value="1"/>
</dbReference>
<dbReference type="AlphaFoldDB" id="A0A837G7D9"/>
<feature type="domain" description="Glycosyl transferase family 1" evidence="1">
    <location>
        <begin position="193"/>
        <end position="317"/>
    </location>
</feature>
<dbReference type="Gene3D" id="3.40.50.2000">
    <property type="entry name" value="Glycogen Phosphorylase B"/>
    <property type="match status" value="2"/>
</dbReference>
<sequence length="377" mass="41933">MKKVLLVMPLSTLKWGSDNAGGVDSVCQQIVQSLELSAPKGFEYEILAIKVGSSQQELNKRIQLNERTHITFIPKKGKVFGLPVPGFVFQNVKLSELARRFQPDVIHSHLPSLPLLPSRKASSVITLHSLGKVGRKSRSWLNNLIFETLLPAFSLRSANRLTYVGEALYEPLSTSMRGKAHKVRNPINDAFFKQNTRSVSDSLRLVTCSLISPNKQVDQIIRLVAQISNTINVELKVIGPVDENYARELNMLAEELGVSEKVAWLGPMNVEQIKQVYANSDVGVFLSREETFGLAPLEKLASGLPVIATKVGILQEEETYFRAAGVHYTSADGFDEETDNVLQFLHNLPVVDTESLKAKFSSRAVVDEYQKLYGELL</sequence>
<proteinExistence type="predicted"/>
<dbReference type="CDD" id="cd03801">
    <property type="entry name" value="GT4_PimA-like"/>
    <property type="match status" value="1"/>
</dbReference>
<accession>A0A837G7D9</accession>
<dbReference type="InterPro" id="IPR001296">
    <property type="entry name" value="Glyco_trans_1"/>
</dbReference>
<evidence type="ECO:0000313" key="3">
    <source>
        <dbReference type="EMBL" id="KJY73868.1"/>
    </source>
</evidence>
<dbReference type="NCBIfam" id="NF038255">
    <property type="entry name" value="exopoly_VpsD"/>
    <property type="match status" value="1"/>
</dbReference>
<dbReference type="GO" id="GO:0016757">
    <property type="term" value="F:glycosyltransferase activity"/>
    <property type="evidence" value="ECO:0007669"/>
    <property type="project" value="InterPro"/>
</dbReference>
<comment type="caution">
    <text evidence="3">The sequence shown here is derived from an EMBL/GenBank/DDBJ whole genome shotgun (WGS) entry which is preliminary data.</text>
</comment>
<dbReference type="SUPFAM" id="SSF53756">
    <property type="entry name" value="UDP-Glycosyltransferase/glycogen phosphorylase"/>
    <property type="match status" value="1"/>
</dbReference>
<protein>
    <submittedName>
        <fullName evidence="3">Exopolysaccharide biosynthesis protein EpsF</fullName>
    </submittedName>
</protein>
<dbReference type="GO" id="GO:1901135">
    <property type="term" value="P:carbohydrate derivative metabolic process"/>
    <property type="evidence" value="ECO:0007669"/>
    <property type="project" value="UniProtKB-ARBA"/>
</dbReference>
<organism evidence="3">
    <name type="scientific">Vibrio coralliilyticus</name>
    <dbReference type="NCBI Taxonomy" id="190893"/>
    <lineage>
        <taxon>Bacteria</taxon>
        <taxon>Pseudomonadati</taxon>
        <taxon>Pseudomonadota</taxon>
        <taxon>Gammaproteobacteria</taxon>
        <taxon>Vibrionales</taxon>
        <taxon>Vibrionaceae</taxon>
        <taxon>Vibrio</taxon>
    </lineage>
</organism>
<dbReference type="InterPro" id="IPR028098">
    <property type="entry name" value="Glyco_trans_4-like_N"/>
</dbReference>
<dbReference type="PANTHER" id="PTHR12526">
    <property type="entry name" value="GLYCOSYLTRANSFERASE"/>
    <property type="match status" value="1"/>
</dbReference>
<name>A0A837G7D9_9VIBR</name>
<dbReference type="PANTHER" id="PTHR12526:SF630">
    <property type="entry name" value="GLYCOSYLTRANSFERASE"/>
    <property type="match status" value="1"/>
</dbReference>
<feature type="domain" description="Glycosyltransferase subfamily 4-like N-terminal" evidence="2">
    <location>
        <begin position="21"/>
        <end position="188"/>
    </location>
</feature>
<gene>
    <name evidence="3" type="ORF">TW71_09135</name>
</gene>